<dbReference type="SUPFAM" id="SSF53383">
    <property type="entry name" value="PLP-dependent transferases"/>
    <property type="match status" value="1"/>
</dbReference>
<dbReference type="PIRSF" id="PIRSF000521">
    <property type="entry name" value="Transaminase_4ab_Lys_Orn"/>
    <property type="match status" value="1"/>
</dbReference>
<dbReference type="GO" id="GO:0030170">
    <property type="term" value="F:pyridoxal phosphate binding"/>
    <property type="evidence" value="ECO:0007669"/>
    <property type="project" value="InterPro"/>
</dbReference>
<comment type="caution">
    <text evidence="5">The sequence shown here is derived from an EMBL/GenBank/DDBJ whole genome shotgun (WGS) entry which is preliminary data.</text>
</comment>
<reference evidence="5 6" key="1">
    <citation type="journal article" date="2014" name="Nature">
        <title>An environmental bacterial taxon with a large and distinct metabolic repertoire.</title>
        <authorList>
            <person name="Wilson M.C."/>
            <person name="Mori T."/>
            <person name="Ruckert C."/>
            <person name="Uria A.R."/>
            <person name="Helf M.J."/>
            <person name="Takada K."/>
            <person name="Gernert C."/>
            <person name="Steffens U.A."/>
            <person name="Heycke N."/>
            <person name="Schmitt S."/>
            <person name="Rinke C."/>
            <person name="Helfrich E.J."/>
            <person name="Brachmann A.O."/>
            <person name="Gurgui C."/>
            <person name="Wakimoto T."/>
            <person name="Kracht M."/>
            <person name="Crusemann M."/>
            <person name="Hentschel U."/>
            <person name="Abe I."/>
            <person name="Matsunaga S."/>
            <person name="Kalinowski J."/>
            <person name="Takeyama H."/>
            <person name="Piel J."/>
        </authorList>
    </citation>
    <scope>NUCLEOTIDE SEQUENCE [LARGE SCALE GENOMIC DNA]</scope>
    <source>
        <strain evidence="6">TSY2</strain>
    </source>
</reference>
<evidence type="ECO:0000256" key="2">
    <source>
        <dbReference type="ARBA" id="ARBA00008954"/>
    </source>
</evidence>
<evidence type="ECO:0000256" key="3">
    <source>
        <dbReference type="ARBA" id="ARBA00022898"/>
    </source>
</evidence>
<evidence type="ECO:0000313" key="6">
    <source>
        <dbReference type="Proteomes" id="UP000019140"/>
    </source>
</evidence>
<dbReference type="InterPro" id="IPR015424">
    <property type="entry name" value="PyrdxlP-dep_Trfase"/>
</dbReference>
<dbReference type="Gene3D" id="3.90.1150.10">
    <property type="entry name" value="Aspartate Aminotransferase, domain 1"/>
    <property type="match status" value="1"/>
</dbReference>
<evidence type="ECO:0000256" key="4">
    <source>
        <dbReference type="RuleBase" id="RU003560"/>
    </source>
</evidence>
<dbReference type="Gene3D" id="3.40.640.10">
    <property type="entry name" value="Type I PLP-dependent aspartate aminotransferase-like (Major domain)"/>
    <property type="match status" value="1"/>
</dbReference>
<sequence length="427" mass="46342">MSTTELLARRQRLLGVGTPLFYEEPVNIVRGDGVWLFDADGRRYLDMYNNVPCVGHAHPRVVEAMRVQAATLNVHSRYLHSGILDYAERLLNLHAAPLTRAVFACTGTEANEVALQMARTATGGRGIICTDAAYHGNSAEVAKLTRVGQAAKGDVRAIPFPQSYRPLREGVSSRDLTDLYLAEVQAAINGFAADGIPFAGMLVCPLLANEGLPDIPEGFMPQAAALVRQAGGLFIADEVQAGFGRTGRWWGYDVMEVEPDIATMGKPMGNGLPLSGVAARSDLVNTFREHVRYFNTFASSPLQAAVGMAVLDVIEQEDLLANVTEVGGYLRNELRGLQERYDPLADVRGHGLFIGLEWIGGATAKTPDREGAIQVVNRLKHKGFLMGHAGALGNVLKIRPPLVFKREHADSFLTAFDETMRELYGAG</sequence>
<evidence type="ECO:0000313" key="5">
    <source>
        <dbReference type="EMBL" id="ETX03134.1"/>
    </source>
</evidence>
<evidence type="ECO:0000256" key="1">
    <source>
        <dbReference type="ARBA" id="ARBA00001933"/>
    </source>
</evidence>
<dbReference type="InterPro" id="IPR015422">
    <property type="entry name" value="PyrdxlP-dep_Trfase_small"/>
</dbReference>
<dbReference type="EMBL" id="AZHX01001460">
    <property type="protein sequence ID" value="ETX03134.1"/>
    <property type="molecule type" value="Genomic_DNA"/>
</dbReference>
<protein>
    <submittedName>
        <fullName evidence="5">4-aminobutyrate aminotransferase</fullName>
    </submittedName>
</protein>
<dbReference type="PATRIC" id="fig|1429439.4.peg.5777"/>
<dbReference type="PROSITE" id="PS00600">
    <property type="entry name" value="AA_TRANSFER_CLASS_3"/>
    <property type="match status" value="1"/>
</dbReference>
<dbReference type="CDD" id="cd00610">
    <property type="entry name" value="OAT_like"/>
    <property type="match status" value="1"/>
</dbReference>
<dbReference type="InterPro" id="IPR005814">
    <property type="entry name" value="Aminotrans_3"/>
</dbReference>
<name>W4LYF4_9BACT</name>
<dbReference type="InterPro" id="IPR049704">
    <property type="entry name" value="Aminotrans_3_PPA_site"/>
</dbReference>
<dbReference type="Proteomes" id="UP000019140">
    <property type="component" value="Unassembled WGS sequence"/>
</dbReference>
<dbReference type="InterPro" id="IPR015421">
    <property type="entry name" value="PyrdxlP-dep_Trfase_major"/>
</dbReference>
<proteinExistence type="inferred from homology"/>
<dbReference type="HOGENOM" id="CLU_016922_8_0_7"/>
<comment type="cofactor">
    <cofactor evidence="1">
        <name>pyridoxal 5'-phosphate</name>
        <dbReference type="ChEBI" id="CHEBI:597326"/>
    </cofactor>
</comment>
<gene>
    <name evidence="5" type="ORF">ETSY2_34090</name>
</gene>
<keyword evidence="6" id="KW-1185">Reference proteome</keyword>
<organism evidence="5 6">
    <name type="scientific">Candidatus Entotheonella gemina</name>
    <dbReference type="NCBI Taxonomy" id="1429439"/>
    <lineage>
        <taxon>Bacteria</taxon>
        <taxon>Pseudomonadati</taxon>
        <taxon>Nitrospinota/Tectimicrobiota group</taxon>
        <taxon>Candidatus Tectimicrobiota</taxon>
        <taxon>Candidatus Entotheonellia</taxon>
        <taxon>Candidatus Entotheonellales</taxon>
        <taxon>Candidatus Entotheonellaceae</taxon>
        <taxon>Candidatus Entotheonella</taxon>
    </lineage>
</organism>
<keyword evidence="5" id="KW-0032">Aminotransferase</keyword>
<dbReference type="PANTHER" id="PTHR45688">
    <property type="match status" value="1"/>
</dbReference>
<dbReference type="AlphaFoldDB" id="W4LYF4"/>
<keyword evidence="5" id="KW-0808">Transferase</keyword>
<dbReference type="GO" id="GO:0008483">
    <property type="term" value="F:transaminase activity"/>
    <property type="evidence" value="ECO:0007669"/>
    <property type="project" value="UniProtKB-KW"/>
</dbReference>
<keyword evidence="3 4" id="KW-0663">Pyridoxal phosphate</keyword>
<accession>W4LYF4</accession>
<comment type="similarity">
    <text evidence="2 4">Belongs to the class-III pyridoxal-phosphate-dependent aminotransferase family.</text>
</comment>
<dbReference type="Pfam" id="PF00202">
    <property type="entry name" value="Aminotran_3"/>
    <property type="match status" value="1"/>
</dbReference>
<dbReference type="PANTHER" id="PTHR45688:SF13">
    <property type="entry name" value="ALANINE--GLYOXYLATE AMINOTRANSFERASE 2-LIKE"/>
    <property type="match status" value="1"/>
</dbReference>